<dbReference type="InterPro" id="IPR000182">
    <property type="entry name" value="GNAT_dom"/>
</dbReference>
<feature type="signal peptide" evidence="1">
    <location>
        <begin position="1"/>
        <end position="28"/>
    </location>
</feature>
<dbReference type="SUPFAM" id="SSF55729">
    <property type="entry name" value="Acyl-CoA N-acyltransferases (Nat)"/>
    <property type="match status" value="1"/>
</dbReference>
<dbReference type="CDD" id="cd04301">
    <property type="entry name" value="NAT_SF"/>
    <property type="match status" value="1"/>
</dbReference>
<organism evidence="3">
    <name type="scientific">Phaeodactylum tricornutum</name>
    <name type="common">Diatom</name>
    <dbReference type="NCBI Taxonomy" id="2850"/>
    <lineage>
        <taxon>Eukaryota</taxon>
        <taxon>Sar</taxon>
        <taxon>Stramenopiles</taxon>
        <taxon>Ochrophyta</taxon>
        <taxon>Bacillariophyta</taxon>
        <taxon>Bacillariophyceae</taxon>
        <taxon>Bacillariophycidae</taxon>
        <taxon>Naviculales</taxon>
        <taxon>Phaeodactylaceae</taxon>
        <taxon>Phaeodactylum</taxon>
    </lineage>
</organism>
<gene>
    <name evidence="3" type="ORF">PTTT1_LOCUS39991</name>
</gene>
<accession>A0A8J9X800</accession>
<dbReference type="GO" id="GO:0016747">
    <property type="term" value="F:acyltransferase activity, transferring groups other than amino-acyl groups"/>
    <property type="evidence" value="ECO:0007669"/>
    <property type="project" value="InterPro"/>
</dbReference>
<name>A0A8J9X800_PHATR</name>
<evidence type="ECO:0000313" key="3">
    <source>
        <dbReference type="EMBL" id="CAG9288908.1"/>
    </source>
</evidence>
<feature type="domain" description="N-acetyltransferase" evidence="2">
    <location>
        <begin position="60"/>
        <end position="220"/>
    </location>
</feature>
<dbReference type="InterPro" id="IPR016181">
    <property type="entry name" value="Acyl_CoA_acyltransferase"/>
</dbReference>
<dbReference type="Gene3D" id="3.40.630.30">
    <property type="match status" value="1"/>
</dbReference>
<evidence type="ECO:0000256" key="1">
    <source>
        <dbReference type="SAM" id="SignalP"/>
    </source>
</evidence>
<reference evidence="3" key="1">
    <citation type="submission" date="2022-02" db="EMBL/GenBank/DDBJ databases">
        <authorList>
            <person name="Giguere J D."/>
        </authorList>
    </citation>
    <scope>NUCLEOTIDE SEQUENCE</scope>
    <source>
        <strain evidence="3">CCAP 1055/1</strain>
    </source>
</reference>
<feature type="chain" id="PRO_5035434410" description="N-acetyltransferase domain-containing protein" evidence="1">
    <location>
        <begin position="29"/>
        <end position="236"/>
    </location>
</feature>
<proteinExistence type="predicted"/>
<dbReference type="AlphaFoldDB" id="A0A8J9X800"/>
<protein>
    <recommendedName>
        <fullName evidence="2">N-acetyltransferase domain-containing protein</fullName>
    </recommendedName>
</protein>
<dbReference type="EMBL" id="OU594945">
    <property type="protein sequence ID" value="CAG9288908.1"/>
    <property type="molecule type" value="Genomic_DNA"/>
</dbReference>
<keyword evidence="1" id="KW-0732">Signal</keyword>
<dbReference type="PROSITE" id="PS51186">
    <property type="entry name" value="GNAT"/>
    <property type="match status" value="1"/>
</dbReference>
<dbReference type="Proteomes" id="UP000836788">
    <property type="component" value="Chromosome 4"/>
</dbReference>
<sequence length="236" mass="27035">MPTQSCVQPRNRWRFSLLFLLVASSSESFTFHAYAWFISAPKAADDWQQLSNLVVDTFEAPITQQSPWMAQSAWQIVERQLTRQYTYRHYVSTARKMKGKKYGLLVAKEWGKVIGMVEIGLQWDETHSMKRPTIGVLCVDERSRNRGVAQGLLLKSETIVTQVWKEPTIYAEVEKSNEGATGFFQSQGFALHQDNPVMVSLRRRRKIERRPHLLFAKSLSVPATSSPETVNPSILM</sequence>
<dbReference type="Pfam" id="PF00583">
    <property type="entry name" value="Acetyltransf_1"/>
    <property type="match status" value="1"/>
</dbReference>
<evidence type="ECO:0000259" key="2">
    <source>
        <dbReference type="PROSITE" id="PS51186"/>
    </source>
</evidence>